<sequence length="183" mass="20505">MRGLSEMDNSSYILAQTPSGQKPIHAKNILIAVSQTIENLMPLSLDRKGTEIFAQFTGTYRYSSVIKNIYHIAQSIENRAYGTPYNLPILPGVYSLVNTSVPGLNWVVYGSSTFMRNEEVKKDIGGQCLTDSTPQYHRDRARNCCIQNTFSIRAYCACAGDSGWILYRGGFDRTRESSHLGLY</sequence>
<evidence type="ECO:0000313" key="2">
    <source>
        <dbReference type="Proteomes" id="UP000326799"/>
    </source>
</evidence>
<dbReference type="Proteomes" id="UP000326799">
    <property type="component" value="Unassembled WGS sequence"/>
</dbReference>
<gene>
    <name evidence="1" type="ORF">BDV33DRAFT_204546</name>
</gene>
<organism evidence="1 2">
    <name type="scientific">Aspergillus novoparasiticus</name>
    <dbReference type="NCBI Taxonomy" id="986946"/>
    <lineage>
        <taxon>Eukaryota</taxon>
        <taxon>Fungi</taxon>
        <taxon>Dikarya</taxon>
        <taxon>Ascomycota</taxon>
        <taxon>Pezizomycotina</taxon>
        <taxon>Eurotiomycetes</taxon>
        <taxon>Eurotiomycetidae</taxon>
        <taxon>Eurotiales</taxon>
        <taxon>Aspergillaceae</taxon>
        <taxon>Aspergillus</taxon>
        <taxon>Aspergillus subgen. Circumdati</taxon>
    </lineage>
</organism>
<protein>
    <submittedName>
        <fullName evidence="1">Uncharacterized protein</fullName>
    </submittedName>
</protein>
<accession>A0A5N6EP86</accession>
<proteinExistence type="predicted"/>
<evidence type="ECO:0000313" key="1">
    <source>
        <dbReference type="EMBL" id="KAB8219422.1"/>
    </source>
</evidence>
<dbReference type="AlphaFoldDB" id="A0A5N6EP86"/>
<keyword evidence="2" id="KW-1185">Reference proteome</keyword>
<name>A0A5N6EP86_9EURO</name>
<dbReference type="EMBL" id="ML733439">
    <property type="protein sequence ID" value="KAB8219422.1"/>
    <property type="molecule type" value="Genomic_DNA"/>
</dbReference>
<reference evidence="1 2" key="1">
    <citation type="submission" date="2019-04" db="EMBL/GenBank/DDBJ databases">
        <title>Fungal friends and foes A comparative genomics study of 23 Aspergillus species from section Flavi.</title>
        <authorList>
            <consortium name="DOE Joint Genome Institute"/>
            <person name="Kjaerbolling I."/>
            <person name="Vesth T.C."/>
            <person name="Frisvad J.C."/>
            <person name="Nybo J.L."/>
            <person name="Theobald S."/>
            <person name="Kildgaard S."/>
            <person name="Petersen T.I."/>
            <person name="Kuo A."/>
            <person name="Sato A."/>
            <person name="Lyhne E.K."/>
            <person name="Kogle M.E."/>
            <person name="Wiebenga A."/>
            <person name="Kun R.S."/>
            <person name="Lubbers R.J."/>
            <person name="Makela M.R."/>
            <person name="Barry K."/>
            <person name="Chovatia M."/>
            <person name="Clum A."/>
            <person name="Daum C."/>
            <person name="Haridas S."/>
            <person name="He G."/>
            <person name="LaButti K."/>
            <person name="Lipzen A."/>
            <person name="Mondo S."/>
            <person name="Pangilinan J."/>
            <person name="Riley R."/>
            <person name="Salamov A."/>
            <person name="Simmons B.A."/>
            <person name="Magnuson J.K."/>
            <person name="Henrissat B."/>
            <person name="Mortensen U.H."/>
            <person name="Larsen T.O."/>
            <person name="De vries R.P."/>
            <person name="Grigoriev I.V."/>
            <person name="Machida M."/>
            <person name="Baker S.E."/>
            <person name="Andersen M.R."/>
        </authorList>
    </citation>
    <scope>NUCLEOTIDE SEQUENCE [LARGE SCALE GENOMIC DNA]</scope>
    <source>
        <strain evidence="1 2">CBS 126849</strain>
    </source>
</reference>